<evidence type="ECO:0000259" key="1">
    <source>
        <dbReference type="Pfam" id="PF13280"/>
    </source>
</evidence>
<gene>
    <name evidence="2" type="ORF">Pla100_01620</name>
</gene>
<name>A0A5C6AYM4_9BACT</name>
<dbReference type="Pfam" id="PF13280">
    <property type="entry name" value="WYL"/>
    <property type="match status" value="1"/>
</dbReference>
<comment type="caution">
    <text evidence="2">The sequence shown here is derived from an EMBL/GenBank/DDBJ whole genome shotgun (WGS) entry which is preliminary data.</text>
</comment>
<evidence type="ECO:0000313" key="2">
    <source>
        <dbReference type="EMBL" id="TWU03244.1"/>
    </source>
</evidence>
<dbReference type="InterPro" id="IPR026881">
    <property type="entry name" value="WYL_dom"/>
</dbReference>
<dbReference type="Proteomes" id="UP000316213">
    <property type="component" value="Unassembled WGS sequence"/>
</dbReference>
<keyword evidence="3" id="KW-1185">Reference proteome</keyword>
<dbReference type="AlphaFoldDB" id="A0A5C6AYM4"/>
<sequence>MPRDEALPAVTTKIMSTTTLTLDAPLASISLPARSTRQPKSPLQILRTAMLDSDAWVVEMDYRDSKGKRTRRTISPIRFAAADRVLGLCLCREEPRQFHLSRCENFRLIPADEVIMPVEMVDLPTSQA</sequence>
<dbReference type="EMBL" id="SJPM01000001">
    <property type="protein sequence ID" value="TWU03244.1"/>
    <property type="molecule type" value="Genomic_DNA"/>
</dbReference>
<evidence type="ECO:0000313" key="3">
    <source>
        <dbReference type="Proteomes" id="UP000316213"/>
    </source>
</evidence>
<reference evidence="2 3" key="1">
    <citation type="submission" date="2019-02" db="EMBL/GenBank/DDBJ databases">
        <title>Deep-cultivation of Planctomycetes and their phenomic and genomic characterization uncovers novel biology.</title>
        <authorList>
            <person name="Wiegand S."/>
            <person name="Jogler M."/>
            <person name="Boedeker C."/>
            <person name="Pinto D."/>
            <person name="Vollmers J."/>
            <person name="Rivas-Marin E."/>
            <person name="Kohn T."/>
            <person name="Peeters S.H."/>
            <person name="Heuer A."/>
            <person name="Rast P."/>
            <person name="Oberbeckmann S."/>
            <person name="Bunk B."/>
            <person name="Jeske O."/>
            <person name="Meyerdierks A."/>
            <person name="Storesund J.E."/>
            <person name="Kallscheuer N."/>
            <person name="Luecker S."/>
            <person name="Lage O.M."/>
            <person name="Pohl T."/>
            <person name="Merkel B.J."/>
            <person name="Hornburger P."/>
            <person name="Mueller R.-W."/>
            <person name="Bruemmer F."/>
            <person name="Labrenz M."/>
            <person name="Spormann A.M."/>
            <person name="Op Den Camp H."/>
            <person name="Overmann J."/>
            <person name="Amann R."/>
            <person name="Jetten M.S.M."/>
            <person name="Mascher T."/>
            <person name="Medema M.H."/>
            <person name="Devos D.P."/>
            <person name="Kaster A.-K."/>
            <person name="Ovreas L."/>
            <person name="Rohde M."/>
            <person name="Galperin M.Y."/>
            <person name="Jogler C."/>
        </authorList>
    </citation>
    <scope>NUCLEOTIDE SEQUENCE [LARGE SCALE GENOMIC DNA]</scope>
    <source>
        <strain evidence="2 3">Pla100</strain>
    </source>
</reference>
<organism evidence="2 3">
    <name type="scientific">Neorhodopirellula pilleata</name>
    <dbReference type="NCBI Taxonomy" id="2714738"/>
    <lineage>
        <taxon>Bacteria</taxon>
        <taxon>Pseudomonadati</taxon>
        <taxon>Planctomycetota</taxon>
        <taxon>Planctomycetia</taxon>
        <taxon>Pirellulales</taxon>
        <taxon>Pirellulaceae</taxon>
        <taxon>Neorhodopirellula</taxon>
    </lineage>
</organism>
<accession>A0A5C6AYM4</accession>
<feature type="domain" description="WYL" evidence="1">
    <location>
        <begin position="57"/>
        <end position="106"/>
    </location>
</feature>
<protein>
    <recommendedName>
        <fullName evidence="1">WYL domain-containing protein</fullName>
    </recommendedName>
</protein>
<proteinExistence type="predicted"/>